<evidence type="ECO:0000256" key="1">
    <source>
        <dbReference type="SAM" id="MobiDB-lite"/>
    </source>
</evidence>
<sequence length="155" mass="17164">MAVLEHPRIVQLVGVAWDSPNDLCALMEFMDGGNLRALLNHYAREHRPIGFMYEKVKIALHVAHALTYLHSLDPTVVHHFGVSRERADRTMTAAVGTSLWMAPEAMMGQGYDDKADIFSFGIVLSELNTHSMPYSHAKSRNGSGGRMPDLLSSNS</sequence>
<dbReference type="PANTHER" id="PTHR44329">
    <property type="entry name" value="SERINE/THREONINE-PROTEIN KINASE TNNI3K-RELATED"/>
    <property type="match status" value="1"/>
</dbReference>
<dbReference type="PANTHER" id="PTHR44329:SF214">
    <property type="entry name" value="PROTEIN KINASE DOMAIN-CONTAINING PROTEIN"/>
    <property type="match status" value="1"/>
</dbReference>
<dbReference type="InterPro" id="IPR051681">
    <property type="entry name" value="Ser/Thr_Kinases-Pseudokinases"/>
</dbReference>
<dbReference type="GO" id="GO:0005524">
    <property type="term" value="F:ATP binding"/>
    <property type="evidence" value="ECO:0007669"/>
    <property type="project" value="InterPro"/>
</dbReference>
<gene>
    <name evidence="3" type="ORF">F442_21064</name>
</gene>
<dbReference type="Proteomes" id="UP000018948">
    <property type="component" value="Unassembled WGS sequence"/>
</dbReference>
<dbReference type="Pfam" id="PF07714">
    <property type="entry name" value="PK_Tyr_Ser-Thr"/>
    <property type="match status" value="1"/>
</dbReference>
<feature type="domain" description="Protein kinase" evidence="2">
    <location>
        <begin position="1"/>
        <end position="155"/>
    </location>
</feature>
<dbReference type="GO" id="GO:0004674">
    <property type="term" value="F:protein serine/threonine kinase activity"/>
    <property type="evidence" value="ECO:0007669"/>
    <property type="project" value="TreeGrafter"/>
</dbReference>
<proteinExistence type="predicted"/>
<reference evidence="3 4" key="1">
    <citation type="submission" date="2013-11" db="EMBL/GenBank/DDBJ databases">
        <title>The Genome Sequence of Phytophthora parasitica P10297.</title>
        <authorList>
            <consortium name="The Broad Institute Genomics Platform"/>
            <person name="Russ C."/>
            <person name="Tyler B."/>
            <person name="Panabieres F."/>
            <person name="Shan W."/>
            <person name="Tripathy S."/>
            <person name="Grunwald N."/>
            <person name="Machado M."/>
            <person name="Johnson C.S."/>
            <person name="Walker B."/>
            <person name="Young S.K."/>
            <person name="Zeng Q."/>
            <person name="Gargeya S."/>
            <person name="Fitzgerald M."/>
            <person name="Haas B."/>
            <person name="Abouelleil A."/>
            <person name="Allen A.W."/>
            <person name="Alvarado L."/>
            <person name="Arachchi H.M."/>
            <person name="Berlin A.M."/>
            <person name="Chapman S.B."/>
            <person name="Gainer-Dewar J."/>
            <person name="Goldberg J."/>
            <person name="Griggs A."/>
            <person name="Gujja S."/>
            <person name="Hansen M."/>
            <person name="Howarth C."/>
            <person name="Imamovic A."/>
            <person name="Ireland A."/>
            <person name="Larimer J."/>
            <person name="McCowan C."/>
            <person name="Murphy C."/>
            <person name="Pearson M."/>
            <person name="Poon T.W."/>
            <person name="Priest M."/>
            <person name="Roberts A."/>
            <person name="Saif S."/>
            <person name="Shea T."/>
            <person name="Sisk P."/>
            <person name="Sykes S."/>
            <person name="Wortman J."/>
            <person name="Nusbaum C."/>
            <person name="Birren B."/>
        </authorList>
    </citation>
    <scope>NUCLEOTIDE SEQUENCE [LARGE SCALE GENOMIC DNA]</scope>
    <source>
        <strain evidence="3 4">P10297</strain>
    </source>
</reference>
<organism evidence="3 4">
    <name type="scientific">Phytophthora nicotianae P10297</name>
    <dbReference type="NCBI Taxonomy" id="1317064"/>
    <lineage>
        <taxon>Eukaryota</taxon>
        <taxon>Sar</taxon>
        <taxon>Stramenopiles</taxon>
        <taxon>Oomycota</taxon>
        <taxon>Peronosporomycetes</taxon>
        <taxon>Peronosporales</taxon>
        <taxon>Peronosporaceae</taxon>
        <taxon>Phytophthora</taxon>
    </lineage>
</organism>
<dbReference type="OrthoDB" id="166708at2759"/>
<accession>W2Y4E9</accession>
<evidence type="ECO:0000313" key="4">
    <source>
        <dbReference type="Proteomes" id="UP000018948"/>
    </source>
</evidence>
<protein>
    <recommendedName>
        <fullName evidence="2">Protein kinase domain-containing protein</fullName>
    </recommendedName>
</protein>
<evidence type="ECO:0000313" key="3">
    <source>
        <dbReference type="EMBL" id="ETP29846.1"/>
    </source>
</evidence>
<dbReference type="PROSITE" id="PS50011">
    <property type="entry name" value="PROTEIN_KINASE_DOM"/>
    <property type="match status" value="1"/>
</dbReference>
<name>W2Y4E9_PHYNI</name>
<feature type="region of interest" description="Disordered" evidence="1">
    <location>
        <begin position="134"/>
        <end position="155"/>
    </location>
</feature>
<dbReference type="InterPro" id="IPR011009">
    <property type="entry name" value="Kinase-like_dom_sf"/>
</dbReference>
<evidence type="ECO:0000259" key="2">
    <source>
        <dbReference type="PROSITE" id="PS50011"/>
    </source>
</evidence>
<dbReference type="InterPro" id="IPR000719">
    <property type="entry name" value="Prot_kinase_dom"/>
</dbReference>
<dbReference type="EMBL" id="ANIY01004375">
    <property type="protein sequence ID" value="ETP29846.1"/>
    <property type="molecule type" value="Genomic_DNA"/>
</dbReference>
<dbReference type="InterPro" id="IPR001245">
    <property type="entry name" value="Ser-Thr/Tyr_kinase_cat_dom"/>
</dbReference>
<dbReference type="Pfam" id="PF00069">
    <property type="entry name" value="Pkinase"/>
    <property type="match status" value="1"/>
</dbReference>
<dbReference type="Gene3D" id="1.10.510.10">
    <property type="entry name" value="Transferase(Phosphotransferase) domain 1"/>
    <property type="match status" value="2"/>
</dbReference>
<comment type="caution">
    <text evidence="3">The sequence shown here is derived from an EMBL/GenBank/DDBJ whole genome shotgun (WGS) entry which is preliminary data.</text>
</comment>
<dbReference type="AlphaFoldDB" id="W2Y4E9"/>
<dbReference type="SUPFAM" id="SSF56112">
    <property type="entry name" value="Protein kinase-like (PK-like)"/>
    <property type="match status" value="1"/>
</dbReference>